<evidence type="ECO:0000256" key="3">
    <source>
        <dbReference type="ARBA" id="ARBA00022679"/>
    </source>
</evidence>
<dbReference type="Pfam" id="PF00069">
    <property type="entry name" value="Pkinase"/>
    <property type="match status" value="1"/>
</dbReference>
<dbReference type="PROSITE" id="PS50011">
    <property type="entry name" value="PROTEIN_KINASE_DOM"/>
    <property type="match status" value="1"/>
</dbReference>
<dbReference type="Gene3D" id="3.30.200.20">
    <property type="entry name" value="Phosphorylase Kinase, domain 1"/>
    <property type="match status" value="1"/>
</dbReference>
<dbReference type="EMBL" id="CAUYUJ010013869">
    <property type="protein sequence ID" value="CAK0836850.1"/>
    <property type="molecule type" value="Genomic_DNA"/>
</dbReference>
<dbReference type="InterPro" id="IPR017441">
    <property type="entry name" value="Protein_kinase_ATP_BS"/>
</dbReference>
<dbReference type="InterPro" id="IPR000719">
    <property type="entry name" value="Prot_kinase_dom"/>
</dbReference>
<evidence type="ECO:0000256" key="9">
    <source>
        <dbReference type="PROSITE-ProRule" id="PRU10141"/>
    </source>
</evidence>
<dbReference type="SUPFAM" id="SSF56112">
    <property type="entry name" value="Protein kinase-like (PK-like)"/>
    <property type="match status" value="1"/>
</dbReference>
<keyword evidence="5" id="KW-0418">Kinase</keyword>
<comment type="caution">
    <text evidence="12">The sequence shown here is derived from an EMBL/GenBank/DDBJ whole genome shotgun (WGS) entry which is preliminary data.</text>
</comment>
<feature type="compositionally biased region" description="Low complexity" evidence="10">
    <location>
        <begin position="1"/>
        <end position="16"/>
    </location>
</feature>
<evidence type="ECO:0000256" key="4">
    <source>
        <dbReference type="ARBA" id="ARBA00022741"/>
    </source>
</evidence>
<dbReference type="InterPro" id="IPR050236">
    <property type="entry name" value="Ser_Thr_kinase_AGC"/>
</dbReference>
<gene>
    <name evidence="12" type="ORF">PCOR1329_LOCUS33216</name>
</gene>
<evidence type="ECO:0000256" key="10">
    <source>
        <dbReference type="SAM" id="MobiDB-lite"/>
    </source>
</evidence>
<keyword evidence="6 9" id="KW-0067">ATP-binding</keyword>
<dbReference type="EC" id="2.7.11.1" evidence="1"/>
<evidence type="ECO:0000256" key="1">
    <source>
        <dbReference type="ARBA" id="ARBA00012513"/>
    </source>
</evidence>
<proteinExistence type="predicted"/>
<evidence type="ECO:0000313" key="12">
    <source>
        <dbReference type="EMBL" id="CAK0836850.1"/>
    </source>
</evidence>
<evidence type="ECO:0000256" key="6">
    <source>
        <dbReference type="ARBA" id="ARBA00022840"/>
    </source>
</evidence>
<evidence type="ECO:0000256" key="8">
    <source>
        <dbReference type="ARBA" id="ARBA00048679"/>
    </source>
</evidence>
<protein>
    <recommendedName>
        <fullName evidence="1">non-specific serine/threonine protein kinase</fullName>
        <ecNumber evidence="1">2.7.11.1</ecNumber>
    </recommendedName>
</protein>
<evidence type="ECO:0000259" key="11">
    <source>
        <dbReference type="PROSITE" id="PS50011"/>
    </source>
</evidence>
<comment type="catalytic activity">
    <reaction evidence="7">
        <text>L-threonyl-[protein] + ATP = O-phospho-L-threonyl-[protein] + ADP + H(+)</text>
        <dbReference type="Rhea" id="RHEA:46608"/>
        <dbReference type="Rhea" id="RHEA-COMP:11060"/>
        <dbReference type="Rhea" id="RHEA-COMP:11605"/>
        <dbReference type="ChEBI" id="CHEBI:15378"/>
        <dbReference type="ChEBI" id="CHEBI:30013"/>
        <dbReference type="ChEBI" id="CHEBI:30616"/>
        <dbReference type="ChEBI" id="CHEBI:61977"/>
        <dbReference type="ChEBI" id="CHEBI:456216"/>
        <dbReference type="EC" id="2.7.11.1"/>
    </reaction>
</comment>
<feature type="binding site" evidence="9">
    <location>
        <position position="220"/>
    </location>
    <ligand>
        <name>ATP</name>
        <dbReference type="ChEBI" id="CHEBI:30616"/>
    </ligand>
</feature>
<keyword evidence="2" id="KW-0723">Serine/threonine-protein kinase</keyword>
<name>A0ABN9SWB6_9DINO</name>
<feature type="region of interest" description="Disordered" evidence="10">
    <location>
        <begin position="1"/>
        <end position="23"/>
    </location>
</feature>
<accession>A0ABN9SWB6</accession>
<evidence type="ECO:0000256" key="7">
    <source>
        <dbReference type="ARBA" id="ARBA00047899"/>
    </source>
</evidence>
<organism evidence="12 13">
    <name type="scientific">Prorocentrum cordatum</name>
    <dbReference type="NCBI Taxonomy" id="2364126"/>
    <lineage>
        <taxon>Eukaryota</taxon>
        <taxon>Sar</taxon>
        <taxon>Alveolata</taxon>
        <taxon>Dinophyceae</taxon>
        <taxon>Prorocentrales</taxon>
        <taxon>Prorocentraceae</taxon>
        <taxon>Prorocentrum</taxon>
    </lineage>
</organism>
<evidence type="ECO:0000256" key="5">
    <source>
        <dbReference type="ARBA" id="ARBA00022777"/>
    </source>
</evidence>
<keyword evidence="3" id="KW-0808">Transferase</keyword>
<evidence type="ECO:0000313" key="13">
    <source>
        <dbReference type="Proteomes" id="UP001189429"/>
    </source>
</evidence>
<keyword evidence="4 9" id="KW-0547">Nucleotide-binding</keyword>
<dbReference type="PANTHER" id="PTHR24356:SF1">
    <property type="entry name" value="SERINE_THREONINE-PROTEIN KINASE GREATWALL"/>
    <property type="match status" value="1"/>
</dbReference>
<dbReference type="Proteomes" id="UP001189429">
    <property type="component" value="Unassembled WGS sequence"/>
</dbReference>
<dbReference type="InterPro" id="IPR011009">
    <property type="entry name" value="Kinase-like_dom_sf"/>
</dbReference>
<keyword evidence="13" id="KW-1185">Reference proteome</keyword>
<dbReference type="PANTHER" id="PTHR24356">
    <property type="entry name" value="SERINE/THREONINE-PROTEIN KINASE"/>
    <property type="match status" value="1"/>
</dbReference>
<feature type="domain" description="Protein kinase" evidence="11">
    <location>
        <begin position="191"/>
        <end position="315"/>
    </location>
</feature>
<evidence type="ECO:0000256" key="2">
    <source>
        <dbReference type="ARBA" id="ARBA00022527"/>
    </source>
</evidence>
<sequence>MGQAQAVAARAARPGAPRGGEPGRVTVVARFEADDGVGANHELEFALPPGATAASLLAQLSERLRGTGAPRAVGLRVLRGRSTPRMAAYPRAVAAACGGLCAGEAPRARGGEAPEGCALLAALAGAPGEASLVLDYGLPVQDALGTGDAFEAVFEVACPSSARRGPGEPAVHGLHAAAAPRSPHHHSIEDFSIVQVVGVGGSGRVLQALHRPSGEMRAVKVMSKARLLEQEQRLERVVTEQRILARLAHPFVVSLHWAFQRVLTCSWCSTSAQAESCSSTCRRGGVLPSATPAFSSARSCSGWSTCTRSRSFIEI</sequence>
<dbReference type="PROSITE" id="PS00107">
    <property type="entry name" value="PROTEIN_KINASE_ATP"/>
    <property type="match status" value="1"/>
</dbReference>
<comment type="catalytic activity">
    <reaction evidence="8">
        <text>L-seryl-[protein] + ATP = O-phospho-L-seryl-[protein] + ADP + H(+)</text>
        <dbReference type="Rhea" id="RHEA:17989"/>
        <dbReference type="Rhea" id="RHEA-COMP:9863"/>
        <dbReference type="Rhea" id="RHEA-COMP:11604"/>
        <dbReference type="ChEBI" id="CHEBI:15378"/>
        <dbReference type="ChEBI" id="CHEBI:29999"/>
        <dbReference type="ChEBI" id="CHEBI:30616"/>
        <dbReference type="ChEBI" id="CHEBI:83421"/>
        <dbReference type="ChEBI" id="CHEBI:456216"/>
        <dbReference type="EC" id="2.7.11.1"/>
    </reaction>
</comment>
<reference evidence="12" key="1">
    <citation type="submission" date="2023-10" db="EMBL/GenBank/DDBJ databases">
        <authorList>
            <person name="Chen Y."/>
            <person name="Shah S."/>
            <person name="Dougan E. K."/>
            <person name="Thang M."/>
            <person name="Chan C."/>
        </authorList>
    </citation>
    <scope>NUCLEOTIDE SEQUENCE [LARGE SCALE GENOMIC DNA]</scope>
</reference>